<sequence length="125" mass="15020">MMEPPHKLVVIKSSITGIGWKDAYKQRLMELVKNVNIIVTRTYFFLKFIFVNELEDDNTDNVFNLEDLINEDFREVLMLLLSAYKMEKRKKTEKLETFKTIINKHRENFLERTSYKPIDLNTDNR</sequence>
<gene>
    <name evidence="1" type="ORF">HPULCUR_006095</name>
</gene>
<proteinExistence type="predicted"/>
<evidence type="ECO:0000313" key="1">
    <source>
        <dbReference type="EMBL" id="GAA5800659.1"/>
    </source>
</evidence>
<comment type="caution">
    <text evidence="1">The sequence shown here is derived from an EMBL/GenBank/DDBJ whole genome shotgun (WGS) entry which is preliminary data.</text>
</comment>
<evidence type="ECO:0000313" key="2">
    <source>
        <dbReference type="Proteomes" id="UP001476247"/>
    </source>
</evidence>
<keyword evidence="2" id="KW-1185">Reference proteome</keyword>
<organism evidence="1 2">
    <name type="scientific">Helicostylum pulchrum</name>
    <dbReference type="NCBI Taxonomy" id="562976"/>
    <lineage>
        <taxon>Eukaryota</taxon>
        <taxon>Fungi</taxon>
        <taxon>Fungi incertae sedis</taxon>
        <taxon>Mucoromycota</taxon>
        <taxon>Mucoromycotina</taxon>
        <taxon>Mucoromycetes</taxon>
        <taxon>Mucorales</taxon>
        <taxon>Mucorineae</taxon>
        <taxon>Mucoraceae</taxon>
        <taxon>Helicostylum</taxon>
    </lineage>
</organism>
<dbReference type="Proteomes" id="UP001476247">
    <property type="component" value="Unassembled WGS sequence"/>
</dbReference>
<reference evidence="1 2" key="1">
    <citation type="submission" date="2024-04" db="EMBL/GenBank/DDBJ databases">
        <title>genome sequences of Mucor flavus KT1a and Helicostylum pulchrum KT1b strains isolation_sourced from the surface of a dry-aged beef.</title>
        <authorList>
            <person name="Toyotome T."/>
            <person name="Hosono M."/>
            <person name="Torimaru M."/>
            <person name="Fukuda K."/>
            <person name="Mikami N."/>
        </authorList>
    </citation>
    <scope>NUCLEOTIDE SEQUENCE [LARGE SCALE GENOMIC DNA]</scope>
    <source>
        <strain evidence="1 2">KT1b</strain>
    </source>
</reference>
<name>A0ABP9Y0X7_9FUNG</name>
<accession>A0ABP9Y0X7</accession>
<dbReference type="EMBL" id="BAABUJ010000016">
    <property type="protein sequence ID" value="GAA5800659.1"/>
    <property type="molecule type" value="Genomic_DNA"/>
</dbReference>
<protein>
    <submittedName>
        <fullName evidence="1">Uncharacterized protein</fullName>
    </submittedName>
</protein>